<evidence type="ECO:0000259" key="7">
    <source>
        <dbReference type="Pfam" id="PF16198"/>
    </source>
</evidence>
<keyword evidence="3 5" id="KW-0819">tRNA processing</keyword>
<comment type="catalytic activity">
    <reaction evidence="1 5">
        <text>uridine(55) in tRNA = pseudouridine(55) in tRNA</text>
        <dbReference type="Rhea" id="RHEA:42532"/>
        <dbReference type="Rhea" id="RHEA-COMP:10101"/>
        <dbReference type="Rhea" id="RHEA-COMP:10102"/>
        <dbReference type="ChEBI" id="CHEBI:65314"/>
        <dbReference type="ChEBI" id="CHEBI:65315"/>
        <dbReference type="EC" id="5.4.99.25"/>
    </reaction>
</comment>
<keyword evidence="9" id="KW-1185">Reference proteome</keyword>
<dbReference type="Proteomes" id="UP000641741">
    <property type="component" value="Unassembled WGS sequence"/>
</dbReference>
<dbReference type="Pfam" id="PF16198">
    <property type="entry name" value="TruB_C_2"/>
    <property type="match status" value="1"/>
</dbReference>
<dbReference type="NCBIfam" id="TIGR00431">
    <property type="entry name" value="TruB"/>
    <property type="match status" value="1"/>
</dbReference>
<dbReference type="EMBL" id="JACOPK010000002">
    <property type="protein sequence ID" value="MBC5694782.1"/>
    <property type="molecule type" value="Genomic_DNA"/>
</dbReference>
<proteinExistence type="inferred from homology"/>
<dbReference type="PANTHER" id="PTHR13767:SF2">
    <property type="entry name" value="PSEUDOURIDYLATE SYNTHASE TRUB1"/>
    <property type="match status" value="1"/>
</dbReference>
<dbReference type="InterPro" id="IPR014780">
    <property type="entry name" value="tRNA_psdUridine_synth_TruB"/>
</dbReference>
<evidence type="ECO:0000256" key="3">
    <source>
        <dbReference type="ARBA" id="ARBA00022694"/>
    </source>
</evidence>
<dbReference type="CDD" id="cd02573">
    <property type="entry name" value="PseudoU_synth_EcTruB"/>
    <property type="match status" value="1"/>
</dbReference>
<feature type="domain" description="Pseudouridine synthase II N-terminal" evidence="6">
    <location>
        <begin position="28"/>
        <end position="177"/>
    </location>
</feature>
<feature type="active site" description="Nucleophile" evidence="5">
    <location>
        <position position="43"/>
    </location>
</feature>
<dbReference type="Pfam" id="PF01509">
    <property type="entry name" value="TruB_N"/>
    <property type="match status" value="1"/>
</dbReference>
<evidence type="ECO:0000259" key="6">
    <source>
        <dbReference type="Pfam" id="PF01509"/>
    </source>
</evidence>
<dbReference type="GO" id="GO:0160148">
    <property type="term" value="F:tRNA pseudouridine(55) synthase activity"/>
    <property type="evidence" value="ECO:0007669"/>
    <property type="project" value="UniProtKB-EC"/>
</dbReference>
<evidence type="ECO:0000256" key="4">
    <source>
        <dbReference type="ARBA" id="ARBA00023235"/>
    </source>
</evidence>
<evidence type="ECO:0000313" key="8">
    <source>
        <dbReference type="EMBL" id="MBC5694782.1"/>
    </source>
</evidence>
<dbReference type="SUPFAM" id="SSF55120">
    <property type="entry name" value="Pseudouridine synthase"/>
    <property type="match status" value="1"/>
</dbReference>
<accession>A0ABR7GKC8</accession>
<name>A0ABR7GKC8_9FIRM</name>
<evidence type="ECO:0000256" key="1">
    <source>
        <dbReference type="ARBA" id="ARBA00000385"/>
    </source>
</evidence>
<dbReference type="EC" id="5.4.99.25" evidence="5"/>
<dbReference type="RefSeq" id="WP_118684249.1">
    <property type="nucleotide sequence ID" value="NZ_JACOPK010000002.1"/>
</dbReference>
<dbReference type="InterPro" id="IPR020103">
    <property type="entry name" value="PsdUridine_synth_cat_dom_sf"/>
</dbReference>
<dbReference type="InterPro" id="IPR002501">
    <property type="entry name" value="PsdUridine_synth_N"/>
</dbReference>
<evidence type="ECO:0000256" key="5">
    <source>
        <dbReference type="HAMAP-Rule" id="MF_01080"/>
    </source>
</evidence>
<organism evidence="8 9">
    <name type="scientific">Agathobaculum hominis</name>
    <dbReference type="NCBI Taxonomy" id="2763014"/>
    <lineage>
        <taxon>Bacteria</taxon>
        <taxon>Bacillati</taxon>
        <taxon>Bacillota</taxon>
        <taxon>Clostridia</taxon>
        <taxon>Eubacteriales</taxon>
        <taxon>Butyricicoccaceae</taxon>
        <taxon>Agathobaculum</taxon>
    </lineage>
</organism>
<evidence type="ECO:0000256" key="2">
    <source>
        <dbReference type="ARBA" id="ARBA00005642"/>
    </source>
</evidence>
<dbReference type="Gene3D" id="3.30.2350.10">
    <property type="entry name" value="Pseudouridine synthase"/>
    <property type="match status" value="1"/>
</dbReference>
<evidence type="ECO:0000313" key="9">
    <source>
        <dbReference type="Proteomes" id="UP000641741"/>
    </source>
</evidence>
<gene>
    <name evidence="5 8" type="primary">truB</name>
    <name evidence="8" type="ORF">H8S02_02305</name>
</gene>
<dbReference type="PANTHER" id="PTHR13767">
    <property type="entry name" value="TRNA-PSEUDOURIDINE SYNTHASE"/>
    <property type="match status" value="1"/>
</dbReference>
<dbReference type="HAMAP" id="MF_01080">
    <property type="entry name" value="TruB_bact"/>
    <property type="match status" value="1"/>
</dbReference>
<sequence length="305" mass="33351">MQQTELSGILLMDKPQGFTSHDVVAKLRGILHTRKIGHGGTLDPLATGVLPVFIGGATKAADFAAAQDKEYVAGFTLGYCTDTQDVTGEIVQTGDRIAAEYAVKRAVRGFVGPQQQIPPMYSAVKVNGQKLYDLARKGREVERPARDIIVHEMELLDFDENAQKGTLRCVVSKGTYVRTLVNDLGEKLGTLAVLHSLVRTRSGAYPLDRCRSFEDCERAMADGTMQQLLLPTDSLFTDCPAVALTAEGAERIARGAVVFPRQTDSLPETAGTLCRVYHEGRFLMLGQVRELDKGGLGLFVYKNFR</sequence>
<dbReference type="InterPro" id="IPR032819">
    <property type="entry name" value="TruB_C"/>
</dbReference>
<protein>
    <recommendedName>
        <fullName evidence="5">tRNA pseudouridine synthase B</fullName>
        <ecNumber evidence="5">5.4.99.25</ecNumber>
    </recommendedName>
    <alternativeName>
        <fullName evidence="5">tRNA pseudouridine(55) synthase</fullName>
        <shortName evidence="5">Psi55 synthase</shortName>
    </alternativeName>
    <alternativeName>
        <fullName evidence="5">tRNA pseudouridylate synthase</fullName>
    </alternativeName>
    <alternativeName>
        <fullName evidence="5">tRNA-uridine isomerase</fullName>
    </alternativeName>
</protein>
<comment type="similarity">
    <text evidence="2 5">Belongs to the pseudouridine synthase TruB family. Type 1 subfamily.</text>
</comment>
<comment type="caution">
    <text evidence="8">The sequence shown here is derived from an EMBL/GenBank/DDBJ whole genome shotgun (WGS) entry which is preliminary data.</text>
</comment>
<feature type="domain" description="tRNA pseudouridylate synthase B C-terminal" evidence="7">
    <location>
        <begin position="178"/>
        <end position="236"/>
    </location>
</feature>
<comment type="function">
    <text evidence="5">Responsible for synthesis of pseudouridine from uracil-55 in the psi GC loop of transfer RNAs.</text>
</comment>
<reference evidence="8 9" key="1">
    <citation type="submission" date="2020-08" db="EMBL/GenBank/DDBJ databases">
        <title>Genome public.</title>
        <authorList>
            <person name="Liu C."/>
            <person name="Sun Q."/>
        </authorList>
    </citation>
    <scope>NUCLEOTIDE SEQUENCE [LARGE SCALE GENOMIC DNA]</scope>
    <source>
        <strain evidence="8 9">M2</strain>
    </source>
</reference>
<keyword evidence="4 5" id="KW-0413">Isomerase</keyword>